<sequence>MSKLDPWYDLRARLVDALVADLVGGPDDVVLEEAPLDRFVMGILHPQSVGTMEVEADTPETASGTGPDAVYDPAVALARRQYPSSMGLTVALDPRETPELEIDVVASRYGESEGGRWERASDVQRTFSILTDEPGRTRFEVADSLELQVFVRRPHEGTVPVTVALINTAKEPAKGRKDGLCWFQPRIALRVPQGAFRDRNVARGQGTDDEAGSYALLYRDAHDLAVGHGCAVEWDTGAKRVLEVSTTFVPRYAVALAEPSGSQQQPILMKDLAAKAGVGPLEEMVAGYADWIAEREQDSAELQGELLDAAKKHLREARESAERMRAGIALILRDETACEAFALMNEAMRLQRYRQDVARNGREAADAAVQEWRPFQMAFILMNLPDLTDPESEGRDHVDLLWFPTGGGKTEAYLGLIAYAIFLRRLRDPYAGGVSVIMRYTLRLLTIQQFERAAGLICAMESIRRQRMPDAVPVSLGLWVGQGATPNNAKDARSGLKALERGEFASKGNPRQLLSCPSCGEHLPLSAYSVLSGPDRLGVRCPNGDCDFHGGLPVHLIDDDVYRERPSLVIGTVDKFAMMAWKEQARSIFGSDGASLPPDLIVQDELHLISGPLGTMVGLYETAVDAACSRIARPKVVASTATIRRAEKQVRAVFDRGSRQFPASGLKASDSHFSVEASPEKKGNRLYVGLMSPSVSHTTLMVRVYAAILDAAKALEADESVRDAYWTLLGYFNSLRVLGGAFMQVQDDVPDRLKLIANRLEHDRRELEGTTLELTSRIDSTQVPAALERLGTSFPDPDSPDVVLATNMISVGVDVDRLGLMAVMGQPQATAEYIQATSRVGRKYPGLVLTIYNSARSRDLSHYELFTSYHQALYRQVEATGATPFAARARDRGLHGMLVSLVRQIVPGAGEDKAAGNIASWTEDIAKVKRIVLERARRIAPEEAEALETQLDELIGSWVDAAGAGEITRYPGWRQDFTHALLKDASVVVDDDQFDYPVDEPPWPTMTSLRDVDATSFLYLVPSKRKKANRG</sequence>
<keyword evidence="2" id="KW-0378">Hydrolase</keyword>
<gene>
    <name evidence="2" type="ORF">H9L21_11260</name>
</gene>
<evidence type="ECO:0000259" key="1">
    <source>
        <dbReference type="PROSITE" id="PS51194"/>
    </source>
</evidence>
<dbReference type="PROSITE" id="PS51194">
    <property type="entry name" value="HELICASE_CTER"/>
    <property type="match status" value="1"/>
</dbReference>
<keyword evidence="3" id="KW-1185">Reference proteome</keyword>
<evidence type="ECO:0000313" key="3">
    <source>
        <dbReference type="Proteomes" id="UP000515871"/>
    </source>
</evidence>
<reference evidence="2 3" key="1">
    <citation type="submission" date="2020-08" db="EMBL/GenBank/DDBJ databases">
        <title>Novel species in genus Aeromicrobium.</title>
        <authorList>
            <person name="Zhang G."/>
        </authorList>
    </citation>
    <scope>NUCLEOTIDE SEQUENCE [LARGE SCALE GENOMIC DNA]</scope>
    <source>
        <strain evidence="3">zg-629</strain>
    </source>
</reference>
<dbReference type="Proteomes" id="UP000515871">
    <property type="component" value="Chromosome"/>
</dbReference>
<dbReference type="InterPro" id="IPR027417">
    <property type="entry name" value="P-loop_NTPase"/>
</dbReference>
<feature type="domain" description="Helicase C-terminal" evidence="1">
    <location>
        <begin position="744"/>
        <end position="881"/>
    </location>
</feature>
<keyword evidence="2" id="KW-0547">Nucleotide-binding</keyword>
<dbReference type="SMART" id="SM00490">
    <property type="entry name" value="HELICc"/>
    <property type="match status" value="1"/>
</dbReference>
<dbReference type="Pfam" id="PF00271">
    <property type="entry name" value="Helicase_C"/>
    <property type="match status" value="1"/>
</dbReference>
<dbReference type="Gene3D" id="3.40.50.300">
    <property type="entry name" value="P-loop containing nucleotide triphosphate hydrolases"/>
    <property type="match status" value="2"/>
</dbReference>
<keyword evidence="2" id="KW-0347">Helicase</keyword>
<keyword evidence="2" id="KW-0067">ATP-binding</keyword>
<organism evidence="2 3">
    <name type="scientific">Aeromicrobium senzhongii</name>
    <dbReference type="NCBI Taxonomy" id="2663859"/>
    <lineage>
        <taxon>Bacteria</taxon>
        <taxon>Bacillati</taxon>
        <taxon>Actinomycetota</taxon>
        <taxon>Actinomycetes</taxon>
        <taxon>Propionibacteriales</taxon>
        <taxon>Nocardioidaceae</taxon>
        <taxon>Aeromicrobium</taxon>
    </lineage>
</organism>
<dbReference type="SUPFAM" id="SSF52540">
    <property type="entry name" value="P-loop containing nucleoside triphosphate hydrolases"/>
    <property type="match status" value="1"/>
</dbReference>
<dbReference type="CDD" id="cd18785">
    <property type="entry name" value="SF2_C"/>
    <property type="match status" value="1"/>
</dbReference>
<name>A0ABX6SY07_9ACTN</name>
<protein>
    <submittedName>
        <fullName evidence="2">Helicase</fullName>
    </submittedName>
</protein>
<evidence type="ECO:0000313" key="2">
    <source>
        <dbReference type="EMBL" id="QNL95983.1"/>
    </source>
</evidence>
<dbReference type="RefSeq" id="WP_154596814.1">
    <property type="nucleotide sequence ID" value="NZ_WLCK01000002.1"/>
</dbReference>
<proteinExistence type="predicted"/>
<dbReference type="InterPro" id="IPR001650">
    <property type="entry name" value="Helicase_C-like"/>
</dbReference>
<dbReference type="GO" id="GO:0004386">
    <property type="term" value="F:helicase activity"/>
    <property type="evidence" value="ECO:0007669"/>
    <property type="project" value="UniProtKB-KW"/>
</dbReference>
<dbReference type="EMBL" id="CP060587">
    <property type="protein sequence ID" value="QNL95983.1"/>
    <property type="molecule type" value="Genomic_DNA"/>
</dbReference>
<accession>A0ABX6SY07</accession>